<evidence type="ECO:0000256" key="5">
    <source>
        <dbReference type="ARBA" id="ARBA00023315"/>
    </source>
</evidence>
<name>A0AAV9IMF4_9RHOD</name>
<keyword evidence="3 7" id="KW-0819">tRNA processing</keyword>
<dbReference type="PRINTS" id="PR00789">
    <property type="entry name" value="OSIALOPTASE"/>
</dbReference>
<dbReference type="PANTHER" id="PTHR11735:SF6">
    <property type="entry name" value="TRNA N6-ADENOSINE THREONYLCARBAMOYLTRANSFERASE, MITOCHONDRIAL"/>
    <property type="match status" value="1"/>
</dbReference>
<dbReference type="GO" id="GO:0046872">
    <property type="term" value="F:metal ion binding"/>
    <property type="evidence" value="ECO:0007669"/>
    <property type="project" value="UniProtKB-KW"/>
</dbReference>
<dbReference type="GO" id="GO:0002949">
    <property type="term" value="P:tRNA threonylcarbamoyladenosine modification"/>
    <property type="evidence" value="ECO:0007669"/>
    <property type="project" value="UniProtKB-UniRule"/>
</dbReference>
<dbReference type="AlphaFoldDB" id="A0AAV9IMF4"/>
<dbReference type="GO" id="GO:0061711">
    <property type="term" value="F:tRNA N(6)-L-threonylcarbamoyladenine synthase activity"/>
    <property type="evidence" value="ECO:0007669"/>
    <property type="project" value="UniProtKB-EC"/>
</dbReference>
<dbReference type="HAMAP" id="MF_01445">
    <property type="entry name" value="TsaD"/>
    <property type="match status" value="1"/>
</dbReference>
<dbReference type="InterPro" id="IPR017861">
    <property type="entry name" value="KAE1/TsaD"/>
</dbReference>
<gene>
    <name evidence="9" type="ORF">GAYE_SCF63G6660</name>
</gene>
<evidence type="ECO:0000256" key="2">
    <source>
        <dbReference type="ARBA" id="ARBA00022679"/>
    </source>
</evidence>
<reference evidence="9 10" key="1">
    <citation type="submission" date="2022-07" db="EMBL/GenBank/DDBJ databases">
        <title>Genome-wide signatures of adaptation to extreme environments.</title>
        <authorList>
            <person name="Cho C.H."/>
            <person name="Yoon H.S."/>
        </authorList>
    </citation>
    <scope>NUCLEOTIDE SEQUENCE [LARGE SCALE GENOMIC DNA]</scope>
    <source>
        <strain evidence="9 10">108.79 E11</strain>
    </source>
</reference>
<evidence type="ECO:0000313" key="10">
    <source>
        <dbReference type="Proteomes" id="UP001300502"/>
    </source>
</evidence>
<evidence type="ECO:0000259" key="8">
    <source>
        <dbReference type="Pfam" id="PF00814"/>
    </source>
</evidence>
<dbReference type="GO" id="GO:0005739">
    <property type="term" value="C:mitochondrion"/>
    <property type="evidence" value="ECO:0007669"/>
    <property type="project" value="UniProtKB-SubCell"/>
</dbReference>
<evidence type="ECO:0000256" key="3">
    <source>
        <dbReference type="ARBA" id="ARBA00022694"/>
    </source>
</evidence>
<keyword evidence="7" id="KW-0496">Mitochondrion</keyword>
<dbReference type="Proteomes" id="UP001300502">
    <property type="component" value="Unassembled WGS sequence"/>
</dbReference>
<keyword evidence="4 7" id="KW-0479">Metal-binding</keyword>
<sequence length="442" mass="49074">MLCAFTGCYFSKLEGKKRIENIYYWHKRTFLCIRCSQVNPRQLVGLPKSVDWSNEQHLSNRNEDTKRTQFARSLVVLEPWMDRNFTVLGIETSCDDTGVAVVDSLGNILGESRVGQESIHSKWGGVVPALARAAHEEAIACCVEDCLKQANMDVSQLGGIAVTMGPGLELCLRVGFDKGRQLAASHRLPFVSVHHLEAHCLIARMFSRDISFPFLNVLVSGGHCQLILCKGVEEFVVLGGTVDDAMGEAYDKVARLLGLCTGGSGGALVEQLAKDGNPDAFHLPVPMSNKKDMNFSFAGLKTAVSLLVRDVGGTQALEQRPQLRNDIAASFQKVCILHLHERTERALEWCLENEKDARHVVLSGGVARNESVRLCCQQLAEKFHFVFQVAPPYWCTDNGVMTAWAGVERLRFGLADDLEQVDVRARWPIGKFHQQHNHHLVL</sequence>
<comment type="caution">
    <text evidence="9">The sequence shown here is derived from an EMBL/GenBank/DDBJ whole genome shotgun (WGS) entry which is preliminary data.</text>
</comment>
<keyword evidence="2 7" id="KW-0808">Transferase</keyword>
<dbReference type="EMBL" id="JANCYU010000068">
    <property type="protein sequence ID" value="KAK4528715.1"/>
    <property type="molecule type" value="Genomic_DNA"/>
</dbReference>
<evidence type="ECO:0000256" key="1">
    <source>
        <dbReference type="ARBA" id="ARBA00012156"/>
    </source>
</evidence>
<comment type="function">
    <text evidence="7">Required for the formation of a threonylcarbamoyl group on adenosine at position 37 (t(6)A37) in mitochondrial tRNAs that read codons beginning with adenine. Probably involved in the transfer of the threonylcarbamoyl moiety of threonylcarbamoyl-AMP (TC-AMP) to the N6 group of A37. Involved in mitochondrial genome maintenance.</text>
</comment>
<protein>
    <recommendedName>
        <fullName evidence="1">N(6)-L-threonylcarbamoyladenine synthase</fullName>
        <ecNumber evidence="1">2.3.1.234</ecNumber>
    </recommendedName>
</protein>
<dbReference type="SUPFAM" id="SSF53067">
    <property type="entry name" value="Actin-like ATPase domain"/>
    <property type="match status" value="1"/>
</dbReference>
<comment type="catalytic activity">
    <reaction evidence="6 7">
        <text>L-threonylcarbamoyladenylate + adenosine(37) in tRNA = N(6)-L-threonylcarbamoyladenosine(37) in tRNA + AMP + H(+)</text>
        <dbReference type="Rhea" id="RHEA:37059"/>
        <dbReference type="Rhea" id="RHEA-COMP:10162"/>
        <dbReference type="Rhea" id="RHEA-COMP:10163"/>
        <dbReference type="ChEBI" id="CHEBI:15378"/>
        <dbReference type="ChEBI" id="CHEBI:73682"/>
        <dbReference type="ChEBI" id="CHEBI:74411"/>
        <dbReference type="ChEBI" id="CHEBI:74418"/>
        <dbReference type="ChEBI" id="CHEBI:456215"/>
        <dbReference type="EC" id="2.3.1.234"/>
    </reaction>
</comment>
<evidence type="ECO:0000256" key="7">
    <source>
        <dbReference type="HAMAP-Rule" id="MF_03179"/>
    </source>
</evidence>
<keyword evidence="10" id="KW-1185">Reference proteome</keyword>
<dbReference type="Gene3D" id="3.30.420.40">
    <property type="match status" value="2"/>
</dbReference>
<proteinExistence type="inferred from homology"/>
<dbReference type="PANTHER" id="PTHR11735">
    <property type="entry name" value="TRNA N6-ADENOSINE THREONYLCARBAMOYLTRANSFERASE"/>
    <property type="match status" value="1"/>
</dbReference>
<comment type="subcellular location">
    <subcellularLocation>
        <location evidence="7">Mitochondrion</location>
    </subcellularLocation>
</comment>
<dbReference type="NCBIfam" id="TIGR00329">
    <property type="entry name" value="gcp_kae1"/>
    <property type="match status" value="1"/>
</dbReference>
<feature type="domain" description="Gcp-like" evidence="8">
    <location>
        <begin position="108"/>
        <end position="404"/>
    </location>
</feature>
<dbReference type="InterPro" id="IPR000905">
    <property type="entry name" value="Gcp-like_dom"/>
</dbReference>
<accession>A0AAV9IMF4</accession>
<dbReference type="CDD" id="cd24134">
    <property type="entry name" value="ASKHA_NBD_OSGEPL1_QRI7_euk"/>
    <property type="match status" value="1"/>
</dbReference>
<dbReference type="EC" id="2.3.1.234" evidence="1"/>
<dbReference type="InterPro" id="IPR043129">
    <property type="entry name" value="ATPase_NBD"/>
</dbReference>
<dbReference type="NCBIfam" id="TIGR03723">
    <property type="entry name" value="T6A_TsaD_YgjD"/>
    <property type="match status" value="1"/>
</dbReference>
<comment type="cofactor">
    <cofactor evidence="7">
        <name>a divalent metal cation</name>
        <dbReference type="ChEBI" id="CHEBI:60240"/>
    </cofactor>
    <text evidence="7">Binds 1 divalent metal cation per subunit.</text>
</comment>
<comment type="similarity">
    <text evidence="7">Belongs to the KAE1 / TsaD family.</text>
</comment>
<keyword evidence="5 7" id="KW-0012">Acyltransferase</keyword>
<evidence type="ECO:0000313" key="9">
    <source>
        <dbReference type="EMBL" id="KAK4528715.1"/>
    </source>
</evidence>
<organism evidence="9 10">
    <name type="scientific">Galdieria yellowstonensis</name>
    <dbReference type="NCBI Taxonomy" id="3028027"/>
    <lineage>
        <taxon>Eukaryota</taxon>
        <taxon>Rhodophyta</taxon>
        <taxon>Bangiophyceae</taxon>
        <taxon>Galdieriales</taxon>
        <taxon>Galdieriaceae</taxon>
        <taxon>Galdieria</taxon>
    </lineage>
</organism>
<dbReference type="InterPro" id="IPR022450">
    <property type="entry name" value="TsaD"/>
</dbReference>
<dbReference type="Pfam" id="PF00814">
    <property type="entry name" value="TsaD"/>
    <property type="match status" value="1"/>
</dbReference>
<evidence type="ECO:0000256" key="4">
    <source>
        <dbReference type="ARBA" id="ARBA00022723"/>
    </source>
</evidence>
<evidence type="ECO:0000256" key="6">
    <source>
        <dbReference type="ARBA" id="ARBA00048117"/>
    </source>
</evidence>
<comment type="subunit">
    <text evidence="7">Homodimer.</text>
</comment>